<evidence type="ECO:0000256" key="1">
    <source>
        <dbReference type="SAM" id="SignalP"/>
    </source>
</evidence>
<evidence type="ECO:0008006" key="4">
    <source>
        <dbReference type="Google" id="ProtNLM"/>
    </source>
</evidence>
<feature type="chain" id="PRO_5042224442" description="Secreted protein" evidence="1">
    <location>
        <begin position="16"/>
        <end position="112"/>
    </location>
</feature>
<gene>
    <name evidence="2" type="ORF">DFH08DRAFT_795715</name>
</gene>
<keyword evidence="1" id="KW-0732">Signal</keyword>
<keyword evidence="3" id="KW-1185">Reference proteome</keyword>
<sequence>MVFGLAMALASVANSSKSPNCTTIPPNAKDEQGRIEIKASVEYGMSQRSWWMWWSSRIKSPGLAESQPWRIEFCQDKNGEMRIKSWRFVANNEQGRWSSQYTWVTYIKEAHG</sequence>
<reference evidence="2" key="1">
    <citation type="submission" date="2023-03" db="EMBL/GenBank/DDBJ databases">
        <title>Massive genome expansion in bonnet fungi (Mycena s.s.) driven by repeated elements and novel gene families across ecological guilds.</title>
        <authorList>
            <consortium name="Lawrence Berkeley National Laboratory"/>
            <person name="Harder C.B."/>
            <person name="Miyauchi S."/>
            <person name="Viragh M."/>
            <person name="Kuo A."/>
            <person name="Thoen E."/>
            <person name="Andreopoulos B."/>
            <person name="Lu D."/>
            <person name="Skrede I."/>
            <person name="Drula E."/>
            <person name="Henrissat B."/>
            <person name="Morin E."/>
            <person name="Kohler A."/>
            <person name="Barry K."/>
            <person name="LaButti K."/>
            <person name="Morin E."/>
            <person name="Salamov A."/>
            <person name="Lipzen A."/>
            <person name="Mereny Z."/>
            <person name="Hegedus B."/>
            <person name="Baldrian P."/>
            <person name="Stursova M."/>
            <person name="Weitz H."/>
            <person name="Taylor A."/>
            <person name="Grigoriev I.V."/>
            <person name="Nagy L.G."/>
            <person name="Martin F."/>
            <person name="Kauserud H."/>
        </authorList>
    </citation>
    <scope>NUCLEOTIDE SEQUENCE</scope>
    <source>
        <strain evidence="2">CBHHK002</strain>
    </source>
</reference>
<dbReference type="EMBL" id="JARIHO010000001">
    <property type="protein sequence ID" value="KAJ7367562.1"/>
    <property type="molecule type" value="Genomic_DNA"/>
</dbReference>
<protein>
    <recommendedName>
        <fullName evidence="4">Secreted protein</fullName>
    </recommendedName>
</protein>
<organism evidence="2 3">
    <name type="scientific">Mycena albidolilacea</name>
    <dbReference type="NCBI Taxonomy" id="1033008"/>
    <lineage>
        <taxon>Eukaryota</taxon>
        <taxon>Fungi</taxon>
        <taxon>Dikarya</taxon>
        <taxon>Basidiomycota</taxon>
        <taxon>Agaricomycotina</taxon>
        <taxon>Agaricomycetes</taxon>
        <taxon>Agaricomycetidae</taxon>
        <taxon>Agaricales</taxon>
        <taxon>Marasmiineae</taxon>
        <taxon>Mycenaceae</taxon>
        <taxon>Mycena</taxon>
    </lineage>
</organism>
<name>A0AAD7ATB6_9AGAR</name>
<evidence type="ECO:0000313" key="3">
    <source>
        <dbReference type="Proteomes" id="UP001218218"/>
    </source>
</evidence>
<dbReference type="AlphaFoldDB" id="A0AAD7ATB6"/>
<proteinExistence type="predicted"/>
<accession>A0AAD7ATB6</accession>
<dbReference type="Proteomes" id="UP001218218">
    <property type="component" value="Unassembled WGS sequence"/>
</dbReference>
<comment type="caution">
    <text evidence="2">The sequence shown here is derived from an EMBL/GenBank/DDBJ whole genome shotgun (WGS) entry which is preliminary data.</text>
</comment>
<evidence type="ECO:0000313" key="2">
    <source>
        <dbReference type="EMBL" id="KAJ7367562.1"/>
    </source>
</evidence>
<feature type="signal peptide" evidence="1">
    <location>
        <begin position="1"/>
        <end position="15"/>
    </location>
</feature>